<keyword evidence="2" id="KW-0808">Transferase</keyword>
<gene>
    <name evidence="2" type="ORF">GH975_03525</name>
</gene>
<evidence type="ECO:0000259" key="1">
    <source>
        <dbReference type="PROSITE" id="PS50404"/>
    </source>
</evidence>
<name>A0A5Q2QCG3_9GAMM</name>
<dbReference type="InterPro" id="IPR004045">
    <property type="entry name" value="Glutathione_S-Trfase_N"/>
</dbReference>
<protein>
    <submittedName>
        <fullName evidence="2">Glutathione S-transferase</fullName>
    </submittedName>
</protein>
<organism evidence="2 3">
    <name type="scientific">Litorivicinus lipolyticus</name>
    <dbReference type="NCBI Taxonomy" id="418701"/>
    <lineage>
        <taxon>Bacteria</taxon>
        <taxon>Pseudomonadati</taxon>
        <taxon>Pseudomonadota</taxon>
        <taxon>Gammaproteobacteria</taxon>
        <taxon>Oceanospirillales</taxon>
        <taxon>Litorivicinaceae</taxon>
        <taxon>Litorivicinus</taxon>
    </lineage>
</organism>
<feature type="domain" description="GST N-terminal" evidence="1">
    <location>
        <begin position="1"/>
        <end position="80"/>
    </location>
</feature>
<dbReference type="GO" id="GO:0016740">
    <property type="term" value="F:transferase activity"/>
    <property type="evidence" value="ECO:0007669"/>
    <property type="project" value="UniProtKB-KW"/>
</dbReference>
<proteinExistence type="predicted"/>
<dbReference type="RefSeq" id="WP_153713191.1">
    <property type="nucleotide sequence ID" value="NZ_CP045871.1"/>
</dbReference>
<sequence length="201" mass="21863">MKLLSSPASPFGSKVKLAIAAMDLGHQVQVLMIDTLGLNAEGSHPNPLGKIPCLVRGDGSAVFDSFVICDALARHAGVDWLVPEHCREQVLVQHAAATGMTEAALLVVYEDRMRAPGAHSETWLAMQHQKIQQTLDWFVDNQPQISTQMNLAALGLAAGLGYLDLRLAGAWRQSHPALEQWLSTFIQVLPAYEATKPQVVH</sequence>
<dbReference type="SUPFAM" id="SSF52833">
    <property type="entry name" value="Thioredoxin-like"/>
    <property type="match status" value="1"/>
</dbReference>
<dbReference type="OrthoDB" id="8634103at2"/>
<dbReference type="InterPro" id="IPR036249">
    <property type="entry name" value="Thioredoxin-like_sf"/>
</dbReference>
<dbReference type="PROSITE" id="PS50404">
    <property type="entry name" value="GST_NTER"/>
    <property type="match status" value="1"/>
</dbReference>
<dbReference type="Proteomes" id="UP000388235">
    <property type="component" value="Chromosome"/>
</dbReference>
<evidence type="ECO:0000313" key="2">
    <source>
        <dbReference type="EMBL" id="QGG79687.1"/>
    </source>
</evidence>
<keyword evidence="3" id="KW-1185">Reference proteome</keyword>
<dbReference type="AlphaFoldDB" id="A0A5Q2QCG3"/>
<dbReference type="EMBL" id="CP045871">
    <property type="protein sequence ID" value="QGG79687.1"/>
    <property type="molecule type" value="Genomic_DNA"/>
</dbReference>
<dbReference type="Pfam" id="PF13409">
    <property type="entry name" value="GST_N_2"/>
    <property type="match status" value="1"/>
</dbReference>
<reference evidence="2 3" key="1">
    <citation type="submission" date="2019-11" db="EMBL/GenBank/DDBJ databases">
        <authorList>
            <person name="Khan S.A."/>
            <person name="Jeon C.O."/>
            <person name="Chun B.H."/>
        </authorList>
    </citation>
    <scope>NUCLEOTIDE SEQUENCE [LARGE SCALE GENOMIC DNA]</scope>
    <source>
        <strain evidence="2 3">IMCC 1097</strain>
    </source>
</reference>
<dbReference type="KEGG" id="llp:GH975_03525"/>
<dbReference type="Gene3D" id="3.40.30.10">
    <property type="entry name" value="Glutaredoxin"/>
    <property type="match status" value="1"/>
</dbReference>
<accession>A0A5Q2QCG3</accession>
<dbReference type="Gene3D" id="1.20.1050.10">
    <property type="match status" value="1"/>
</dbReference>
<evidence type="ECO:0000313" key="3">
    <source>
        <dbReference type="Proteomes" id="UP000388235"/>
    </source>
</evidence>